<evidence type="ECO:0000313" key="1">
    <source>
        <dbReference type="EMBL" id="HJF31053.1"/>
    </source>
</evidence>
<organism evidence="1 2">
    <name type="scientific">Sporosarcina psychrophila</name>
    <name type="common">Bacillus psychrophilus</name>
    <dbReference type="NCBI Taxonomy" id="1476"/>
    <lineage>
        <taxon>Bacteria</taxon>
        <taxon>Bacillati</taxon>
        <taxon>Bacillota</taxon>
        <taxon>Bacilli</taxon>
        <taxon>Bacillales</taxon>
        <taxon>Caryophanaceae</taxon>
        <taxon>Sporosarcina</taxon>
    </lineage>
</organism>
<accession>A0A921FWI0</accession>
<reference evidence="1" key="2">
    <citation type="submission" date="2021-09" db="EMBL/GenBank/DDBJ databases">
        <authorList>
            <person name="Gilroy R."/>
        </authorList>
    </citation>
    <scope>NUCLEOTIDE SEQUENCE</scope>
    <source>
        <strain evidence="1">CHK171-7178</strain>
    </source>
</reference>
<gene>
    <name evidence="1" type="ORF">K8V56_04640</name>
</gene>
<dbReference type="EMBL" id="DYWT01000077">
    <property type="protein sequence ID" value="HJF31053.1"/>
    <property type="molecule type" value="Genomic_DNA"/>
</dbReference>
<evidence type="ECO:0000313" key="2">
    <source>
        <dbReference type="Proteomes" id="UP000698173"/>
    </source>
</evidence>
<reference evidence="1" key="1">
    <citation type="journal article" date="2021" name="PeerJ">
        <title>Extensive microbial diversity within the chicken gut microbiome revealed by metagenomics and culture.</title>
        <authorList>
            <person name="Gilroy R."/>
            <person name="Ravi A."/>
            <person name="Getino M."/>
            <person name="Pursley I."/>
            <person name="Horton D.L."/>
            <person name="Alikhan N.F."/>
            <person name="Baker D."/>
            <person name="Gharbi K."/>
            <person name="Hall N."/>
            <person name="Watson M."/>
            <person name="Adriaenssens E.M."/>
            <person name="Foster-Nyarko E."/>
            <person name="Jarju S."/>
            <person name="Secka A."/>
            <person name="Antonio M."/>
            <person name="Oren A."/>
            <person name="Chaudhuri R.R."/>
            <person name="La Ragione R."/>
            <person name="Hildebrand F."/>
            <person name="Pallen M.J."/>
        </authorList>
    </citation>
    <scope>NUCLEOTIDE SEQUENCE</scope>
    <source>
        <strain evidence="1">CHK171-7178</strain>
    </source>
</reference>
<dbReference type="Proteomes" id="UP000698173">
    <property type="component" value="Unassembled WGS sequence"/>
</dbReference>
<proteinExistence type="predicted"/>
<name>A0A921FWI0_SPOPS</name>
<protein>
    <submittedName>
        <fullName evidence="1">Uncharacterized protein</fullName>
    </submittedName>
</protein>
<sequence length="63" mass="6952">MATLTFMLETRKLPVIELTVNSEATISDEGFTITHYPQIVLSTNAKEEQVQSAQRAIEGADRG</sequence>
<dbReference type="AlphaFoldDB" id="A0A921FWI0"/>
<comment type="caution">
    <text evidence="1">The sequence shown here is derived from an EMBL/GenBank/DDBJ whole genome shotgun (WGS) entry which is preliminary data.</text>
</comment>